<protein>
    <submittedName>
        <fullName evidence="2">Uncharacterized protein</fullName>
    </submittedName>
</protein>
<keyword evidence="5" id="KW-1185">Reference proteome</keyword>
<evidence type="ECO:0000313" key="3">
    <source>
        <dbReference type="EMBL" id="MBB4445821.1"/>
    </source>
</evidence>
<dbReference type="Proteomes" id="UP000520770">
    <property type="component" value="Unassembled WGS sequence"/>
</dbReference>
<dbReference type="EMBL" id="JACIGY010000001">
    <property type="protein sequence ID" value="MBB4411132.1"/>
    <property type="molecule type" value="Genomic_DNA"/>
</dbReference>
<accession>A0A7W6X927</accession>
<evidence type="ECO:0000313" key="5">
    <source>
        <dbReference type="Proteomes" id="UP000524535"/>
    </source>
</evidence>
<organism evidence="2 5">
    <name type="scientific">Aliirhizobium cellulosilyticum</name>
    <dbReference type="NCBI Taxonomy" id="393664"/>
    <lineage>
        <taxon>Bacteria</taxon>
        <taxon>Pseudomonadati</taxon>
        <taxon>Pseudomonadota</taxon>
        <taxon>Alphaproteobacteria</taxon>
        <taxon>Hyphomicrobiales</taxon>
        <taxon>Rhizobiaceae</taxon>
        <taxon>Aliirhizobium</taxon>
    </lineage>
</organism>
<dbReference type="RefSeq" id="WP_183820893.1">
    <property type="nucleotide sequence ID" value="NZ_JACIGW010000001.1"/>
</dbReference>
<evidence type="ECO:0000313" key="2">
    <source>
        <dbReference type="EMBL" id="MBB4411132.1"/>
    </source>
</evidence>
<evidence type="ECO:0000313" key="6">
    <source>
        <dbReference type="Proteomes" id="UP000576087"/>
    </source>
</evidence>
<name>A0A7W6X927_9HYPH</name>
<dbReference type="EMBL" id="JACIHM010000001">
    <property type="protein sequence ID" value="MBB4445821.1"/>
    <property type="molecule type" value="Genomic_DNA"/>
</dbReference>
<dbReference type="AlphaFoldDB" id="A0A7W6X927"/>
<dbReference type="Proteomes" id="UP000524535">
    <property type="component" value="Unassembled WGS sequence"/>
</dbReference>
<dbReference type="EMBL" id="JACIGW010000001">
    <property type="protein sequence ID" value="MBB4346474.1"/>
    <property type="molecule type" value="Genomic_DNA"/>
</dbReference>
<gene>
    <name evidence="2" type="ORF">GGE31_001603</name>
    <name evidence="1" type="ORF">GGE33_000182</name>
    <name evidence="3" type="ORF">GGE35_001603</name>
</gene>
<proteinExistence type="predicted"/>
<evidence type="ECO:0000313" key="4">
    <source>
        <dbReference type="Proteomes" id="UP000520770"/>
    </source>
</evidence>
<sequence>MLFSRDGAAGSDEQNRLFLPENRGLKRPIIIFPTRKAGMQNIWRWQCSGTKAALSVSSNHENTPIALLIAFVVCCSAKSFLVTKWRQVASFA</sequence>
<dbReference type="Proteomes" id="UP000576087">
    <property type="component" value="Unassembled WGS sequence"/>
</dbReference>
<comment type="caution">
    <text evidence="2">The sequence shown here is derived from an EMBL/GenBank/DDBJ whole genome shotgun (WGS) entry which is preliminary data.</text>
</comment>
<evidence type="ECO:0000313" key="1">
    <source>
        <dbReference type="EMBL" id="MBB4346474.1"/>
    </source>
</evidence>
<reference evidence="4 5" key="1">
    <citation type="submission" date="2020-08" db="EMBL/GenBank/DDBJ databases">
        <title>Genomic Encyclopedia of Type Strains, Phase IV (KMG-V): Genome sequencing to study the core and pangenomes of soil and plant-associated prokaryotes.</title>
        <authorList>
            <person name="Whitman W."/>
        </authorList>
    </citation>
    <scope>NUCLEOTIDE SEQUENCE [LARGE SCALE GENOMIC DNA]</scope>
    <source>
        <strain evidence="2 5">SEMIA 444</strain>
        <strain evidence="1 4">SEMIA 448</strain>
        <strain evidence="3 6">SEMIA 452</strain>
    </source>
</reference>